<dbReference type="NCBIfam" id="NF004041">
    <property type="entry name" value="PRK05541.1"/>
    <property type="match status" value="1"/>
</dbReference>
<dbReference type="GO" id="GO:0005524">
    <property type="term" value="F:ATP binding"/>
    <property type="evidence" value="ECO:0007669"/>
    <property type="project" value="InterPro"/>
</dbReference>
<dbReference type="GO" id="GO:0004020">
    <property type="term" value="F:adenylylsulfate kinase activity"/>
    <property type="evidence" value="ECO:0007669"/>
    <property type="project" value="InterPro"/>
</dbReference>
<evidence type="ECO:0000259" key="2">
    <source>
        <dbReference type="Pfam" id="PF01583"/>
    </source>
</evidence>
<dbReference type="GO" id="GO:0019379">
    <property type="term" value="P:sulfate assimilation, phosphoadenylyl sulfate reduction by phosphoadenylyl-sulfate reductase (thioredoxin)"/>
    <property type="evidence" value="ECO:0007669"/>
    <property type="project" value="TreeGrafter"/>
</dbReference>
<name>A0A382Q466_9ZZZZ</name>
<dbReference type="GO" id="GO:0010134">
    <property type="term" value="P:sulfate assimilation via adenylyl sulfate reduction"/>
    <property type="evidence" value="ECO:0007669"/>
    <property type="project" value="TreeGrafter"/>
</dbReference>
<gene>
    <name evidence="3" type="ORF">METZ01_LOCUS333208</name>
</gene>
<dbReference type="SUPFAM" id="SSF52540">
    <property type="entry name" value="P-loop containing nucleoside triphosphate hydrolases"/>
    <property type="match status" value="1"/>
</dbReference>
<dbReference type="InterPro" id="IPR050512">
    <property type="entry name" value="Sulf_AdTrans/APS_kinase"/>
</dbReference>
<dbReference type="PANTHER" id="PTHR42700">
    <property type="entry name" value="SULFATE ADENYLYLTRANSFERASE"/>
    <property type="match status" value="1"/>
</dbReference>
<proteinExistence type="predicted"/>
<keyword evidence="1" id="KW-0808">Transferase</keyword>
<protein>
    <recommendedName>
        <fullName evidence="2">APS kinase domain-containing protein</fullName>
    </recommendedName>
</protein>
<evidence type="ECO:0000313" key="3">
    <source>
        <dbReference type="EMBL" id="SVC80354.1"/>
    </source>
</evidence>
<dbReference type="PANTHER" id="PTHR42700:SF1">
    <property type="entry name" value="SULFATE ADENYLYLTRANSFERASE"/>
    <property type="match status" value="1"/>
</dbReference>
<organism evidence="3">
    <name type="scientific">marine metagenome</name>
    <dbReference type="NCBI Taxonomy" id="408172"/>
    <lineage>
        <taxon>unclassified sequences</taxon>
        <taxon>metagenomes</taxon>
        <taxon>ecological metagenomes</taxon>
    </lineage>
</organism>
<dbReference type="Pfam" id="PF01583">
    <property type="entry name" value="APS_kinase"/>
    <property type="match status" value="1"/>
</dbReference>
<dbReference type="GO" id="GO:0005737">
    <property type="term" value="C:cytoplasm"/>
    <property type="evidence" value="ECO:0007669"/>
    <property type="project" value="TreeGrafter"/>
</dbReference>
<dbReference type="EMBL" id="UINC01111846">
    <property type="protein sequence ID" value="SVC80354.1"/>
    <property type="molecule type" value="Genomic_DNA"/>
</dbReference>
<accession>A0A382Q466</accession>
<dbReference type="Gene3D" id="3.40.50.300">
    <property type="entry name" value="P-loop containing nucleotide triphosphate hydrolases"/>
    <property type="match status" value="1"/>
</dbReference>
<evidence type="ECO:0000256" key="1">
    <source>
        <dbReference type="ARBA" id="ARBA00022679"/>
    </source>
</evidence>
<reference evidence="3" key="1">
    <citation type="submission" date="2018-05" db="EMBL/GenBank/DDBJ databases">
        <authorList>
            <person name="Lanie J.A."/>
            <person name="Ng W.-L."/>
            <person name="Kazmierczak K.M."/>
            <person name="Andrzejewski T.M."/>
            <person name="Davidsen T.M."/>
            <person name="Wayne K.J."/>
            <person name="Tettelin H."/>
            <person name="Glass J.I."/>
            <person name="Rusch D."/>
            <person name="Podicherti R."/>
            <person name="Tsui H.-C.T."/>
            <person name="Winkler M.E."/>
        </authorList>
    </citation>
    <scope>NUCLEOTIDE SEQUENCE</scope>
</reference>
<feature type="domain" description="APS kinase" evidence="2">
    <location>
        <begin position="2"/>
        <end position="147"/>
    </location>
</feature>
<sequence>MVISLIGLSGSGKSIVGRELVDRLRERYPNTVLLDGDELRATIAPDLGHTYEDRRESEARRSKLCKLLHNQGIHVVCAGLSNYPEWRNWCRENISHYFEVYLHVPLELLEKRDRKQIYDKARQGLLDNVVGINIPFVPPEHPDITIDNIGEISVDHLAKRILDALPTDYLSFS</sequence>
<dbReference type="GO" id="GO:0004781">
    <property type="term" value="F:sulfate adenylyltransferase (ATP) activity"/>
    <property type="evidence" value="ECO:0007669"/>
    <property type="project" value="TreeGrafter"/>
</dbReference>
<dbReference type="CDD" id="cd02027">
    <property type="entry name" value="APSK"/>
    <property type="match status" value="1"/>
</dbReference>
<dbReference type="InterPro" id="IPR059117">
    <property type="entry name" value="APS_kinase_dom"/>
</dbReference>
<dbReference type="InterPro" id="IPR027417">
    <property type="entry name" value="P-loop_NTPase"/>
</dbReference>
<dbReference type="AlphaFoldDB" id="A0A382Q466"/>